<evidence type="ECO:0000256" key="2">
    <source>
        <dbReference type="ARBA" id="ARBA00039630"/>
    </source>
</evidence>
<comment type="similarity">
    <text evidence="1">Belongs to the FAM221 family.</text>
</comment>
<feature type="region of interest" description="Disordered" evidence="3">
    <location>
        <begin position="150"/>
        <end position="182"/>
    </location>
</feature>
<evidence type="ECO:0000256" key="3">
    <source>
        <dbReference type="SAM" id="MobiDB-lite"/>
    </source>
</evidence>
<organism evidence="4 5">
    <name type="scientific">Thecamonas trahens ATCC 50062</name>
    <dbReference type="NCBI Taxonomy" id="461836"/>
    <lineage>
        <taxon>Eukaryota</taxon>
        <taxon>Apusozoa</taxon>
        <taxon>Apusomonadida</taxon>
        <taxon>Apusomonadidae</taxon>
        <taxon>Thecamonas</taxon>
    </lineage>
</organism>
<dbReference type="Proteomes" id="UP000054408">
    <property type="component" value="Unassembled WGS sequence"/>
</dbReference>
<dbReference type="GeneID" id="25562640"/>
<proteinExistence type="inferred from homology"/>
<reference evidence="4 5" key="1">
    <citation type="submission" date="2010-05" db="EMBL/GenBank/DDBJ databases">
        <title>The Genome Sequence of Thecamonas trahens ATCC 50062.</title>
        <authorList>
            <consortium name="The Broad Institute Genome Sequencing Platform"/>
            <person name="Russ C."/>
            <person name="Cuomo C."/>
            <person name="Shea T."/>
            <person name="Young S.K."/>
            <person name="Zeng Q."/>
            <person name="Koehrsen M."/>
            <person name="Haas B."/>
            <person name="Borodovsky M."/>
            <person name="Guigo R."/>
            <person name="Alvarado L."/>
            <person name="Berlin A."/>
            <person name="Bochicchio J."/>
            <person name="Borenstein D."/>
            <person name="Chapman S."/>
            <person name="Chen Z."/>
            <person name="Freedman E."/>
            <person name="Gellesch M."/>
            <person name="Goldberg J."/>
            <person name="Griggs A."/>
            <person name="Gujja S."/>
            <person name="Heilman E."/>
            <person name="Heiman D."/>
            <person name="Hepburn T."/>
            <person name="Howarth C."/>
            <person name="Jen D."/>
            <person name="Larson L."/>
            <person name="Mehta T."/>
            <person name="Park D."/>
            <person name="Pearson M."/>
            <person name="Roberts A."/>
            <person name="Saif S."/>
            <person name="Shenoy N."/>
            <person name="Sisk P."/>
            <person name="Stolte C."/>
            <person name="Sykes S."/>
            <person name="Thomson T."/>
            <person name="Walk T."/>
            <person name="White J."/>
            <person name="Yandava C."/>
            <person name="Burger G."/>
            <person name="Gray M.W."/>
            <person name="Holland P.W.H."/>
            <person name="King N."/>
            <person name="Lang F.B.F."/>
            <person name="Roger A.J."/>
            <person name="Ruiz-Trillo I."/>
            <person name="Lander E."/>
            <person name="Nusbaum C."/>
        </authorList>
    </citation>
    <scope>NUCLEOTIDE SEQUENCE [LARGE SCALE GENOMIC DNA]</scope>
    <source>
        <strain evidence="4 5">ATCC 50062</strain>
    </source>
</reference>
<dbReference type="OrthoDB" id="196393at2759"/>
<dbReference type="PANTHER" id="PTHR31214">
    <property type="entry name" value="PROTEIN FAM221A-RELATED"/>
    <property type="match status" value="1"/>
</dbReference>
<evidence type="ECO:0000313" key="4">
    <source>
        <dbReference type="EMBL" id="KNC46562.1"/>
    </source>
</evidence>
<keyword evidence="5" id="KW-1185">Reference proteome</keyword>
<dbReference type="AlphaFoldDB" id="A0A0L0D2N7"/>
<name>A0A0L0D2N7_THETB</name>
<evidence type="ECO:0000256" key="1">
    <source>
        <dbReference type="ARBA" id="ARBA00011026"/>
    </source>
</evidence>
<accession>A0A0L0D2N7</accession>
<dbReference type="PANTHER" id="PTHR31214:SF2">
    <property type="entry name" value="PROTEIN FAM221A"/>
    <property type="match status" value="1"/>
</dbReference>
<dbReference type="RefSeq" id="XP_013760341.1">
    <property type="nucleotide sequence ID" value="XM_013904887.1"/>
</dbReference>
<sequence>MASDTVSKLCLAWKCKTCEAECIPIGPSSNCMCNHRLRDHGKRGRGETARDFGCSSSRCDCKQFRYLVSSGAWKTVCSCKHKHTDHTNRPPYKCTKPRCSCVKFFSPFVCNCDHPWSHHVTAYIRKDFQSIASRFADGLADPTLVVRDPDMAPLRADRQAAASSSDPPPSSSCPPPSSDYPS</sequence>
<feature type="compositionally biased region" description="Pro residues" evidence="3">
    <location>
        <begin position="166"/>
        <end position="182"/>
    </location>
</feature>
<gene>
    <name evidence="4" type="ORF">AMSG_02998</name>
</gene>
<protein>
    <recommendedName>
        <fullName evidence="2">Protein FAM221A</fullName>
    </recommendedName>
</protein>
<dbReference type="EMBL" id="GL349443">
    <property type="protein sequence ID" value="KNC46562.1"/>
    <property type="molecule type" value="Genomic_DNA"/>
</dbReference>
<dbReference type="InterPro" id="IPR026755">
    <property type="entry name" value="Fam221a/b"/>
</dbReference>
<evidence type="ECO:0000313" key="5">
    <source>
        <dbReference type="Proteomes" id="UP000054408"/>
    </source>
</evidence>
<dbReference type="OMA" id="HTWRAKC"/>
<dbReference type="Pfam" id="PF14753">
    <property type="entry name" value="FAM221"/>
    <property type="match status" value="1"/>
</dbReference>